<dbReference type="InterPro" id="IPR000639">
    <property type="entry name" value="Epox_hydrolase-like"/>
</dbReference>
<evidence type="ECO:0000313" key="6">
    <source>
        <dbReference type="Proteomes" id="UP000030678"/>
    </source>
</evidence>
<gene>
    <name evidence="5" type="ORF">G647_01418</name>
</gene>
<dbReference type="PANTHER" id="PTHR43329">
    <property type="entry name" value="EPOXIDE HYDROLASE"/>
    <property type="match status" value="1"/>
</dbReference>
<keyword evidence="1" id="KW-0378">Hydrolase</keyword>
<dbReference type="OrthoDB" id="284184at2759"/>
<dbReference type="Gene3D" id="3.40.50.1820">
    <property type="entry name" value="alpha/beta hydrolase"/>
    <property type="match status" value="1"/>
</dbReference>
<feature type="region of interest" description="Disordered" evidence="3">
    <location>
        <begin position="21"/>
        <end position="41"/>
    </location>
</feature>
<feature type="compositionally biased region" description="Polar residues" evidence="3">
    <location>
        <begin position="28"/>
        <end position="41"/>
    </location>
</feature>
<name>V9DQP7_9EURO</name>
<dbReference type="SUPFAM" id="SSF53474">
    <property type="entry name" value="alpha/beta-Hydrolases"/>
    <property type="match status" value="1"/>
</dbReference>
<proteinExistence type="inferred from homology"/>
<dbReference type="GO" id="GO:0016787">
    <property type="term" value="F:hydrolase activity"/>
    <property type="evidence" value="ECO:0007669"/>
    <property type="project" value="UniProtKB-KW"/>
</dbReference>
<dbReference type="Pfam" id="PF00561">
    <property type="entry name" value="Abhydrolase_1"/>
    <property type="match status" value="1"/>
</dbReference>
<reference evidence="5 6" key="1">
    <citation type="submission" date="2013-03" db="EMBL/GenBank/DDBJ databases">
        <title>The Genome Sequence of Cladophialophora carrionii CBS 160.54.</title>
        <authorList>
            <consortium name="The Broad Institute Genomics Platform"/>
            <person name="Cuomo C."/>
            <person name="de Hoog S."/>
            <person name="Gorbushina A."/>
            <person name="Walker B."/>
            <person name="Young S.K."/>
            <person name="Zeng Q."/>
            <person name="Gargeya S."/>
            <person name="Fitzgerald M."/>
            <person name="Haas B."/>
            <person name="Abouelleil A."/>
            <person name="Allen A.W."/>
            <person name="Alvarado L."/>
            <person name="Arachchi H.M."/>
            <person name="Berlin A.M."/>
            <person name="Chapman S.B."/>
            <person name="Gainer-Dewar J."/>
            <person name="Goldberg J."/>
            <person name="Griggs A."/>
            <person name="Gujja S."/>
            <person name="Hansen M."/>
            <person name="Howarth C."/>
            <person name="Imamovic A."/>
            <person name="Ireland A."/>
            <person name="Larimer J."/>
            <person name="McCowan C."/>
            <person name="Murphy C."/>
            <person name="Pearson M."/>
            <person name="Poon T.W."/>
            <person name="Priest M."/>
            <person name="Roberts A."/>
            <person name="Saif S."/>
            <person name="Shea T."/>
            <person name="Sisk P."/>
            <person name="Sykes S."/>
            <person name="Wortman J."/>
            <person name="Nusbaum C."/>
            <person name="Birren B."/>
        </authorList>
    </citation>
    <scope>NUCLEOTIDE SEQUENCE [LARGE SCALE GENOMIC DNA]</scope>
    <source>
        <strain evidence="5 6">CBS 160.54</strain>
    </source>
</reference>
<evidence type="ECO:0000256" key="3">
    <source>
        <dbReference type="SAM" id="MobiDB-lite"/>
    </source>
</evidence>
<accession>V9DQP7</accession>
<evidence type="ECO:0000256" key="1">
    <source>
        <dbReference type="ARBA" id="ARBA00022801"/>
    </source>
</evidence>
<dbReference type="InterPro" id="IPR000073">
    <property type="entry name" value="AB_hydrolase_1"/>
</dbReference>
<evidence type="ECO:0000256" key="2">
    <source>
        <dbReference type="ARBA" id="ARBA00038334"/>
    </source>
</evidence>
<dbReference type="GeneID" id="19979911"/>
<feature type="domain" description="AB hydrolase-1" evidence="4">
    <location>
        <begin position="101"/>
        <end position="145"/>
    </location>
</feature>
<dbReference type="HOGENOM" id="CLU_020336_7_1_1"/>
<dbReference type="EMBL" id="KB822697">
    <property type="protein sequence ID" value="ETI28966.1"/>
    <property type="molecule type" value="Genomic_DNA"/>
</dbReference>
<protein>
    <recommendedName>
        <fullName evidence="4">AB hydrolase-1 domain-containing protein</fullName>
    </recommendedName>
</protein>
<dbReference type="PRINTS" id="PR00412">
    <property type="entry name" value="EPOXHYDRLASE"/>
</dbReference>
<dbReference type="InterPro" id="IPR029058">
    <property type="entry name" value="AB_hydrolase_fold"/>
</dbReference>
<comment type="similarity">
    <text evidence="2">Belongs to the AB hydrolase superfamily. Epoxide hydrolase family.</text>
</comment>
<evidence type="ECO:0000313" key="5">
    <source>
        <dbReference type="EMBL" id="ETI28966.1"/>
    </source>
</evidence>
<sequence>MTTWALPSKGTWHTKLEGQGVLPPASLGKSSPSRSEHTNTLTLASSYPTTTLIRTTLLPELTSSAVSTISLKMTRFQDWEAQLVPTANGRIFFRYAGKGQPILLLHGVPQHSLMYHSIAPALLSKGFLAIVPDLPGFGQSIVNKGTALTSRNAADALHTGTGPAIVLARDYPDIIKGLIIAEYSLPGFGHEIAQQPSRVQTIFDHWHLGLFTLPEVAVFLIRGREEEFLTWYYWHTSYSGHNALPDELFQQYVKEWRRPGGVEAAAEFLGGSVWADMEEFDCFKKGTRLQQKLLVMGGEASMGRDGILEASWNGVSAEPLETVIVPKSGHWIDNENPQFVAERVAKRIGQLGKPIQDVDFSWLNANYKDRIQAVEAAVKRVTTGPAVGIHQPGTRM</sequence>
<dbReference type="VEuPathDB" id="FungiDB:G647_01418"/>
<dbReference type="Proteomes" id="UP000030678">
    <property type="component" value="Unassembled WGS sequence"/>
</dbReference>
<dbReference type="AlphaFoldDB" id="V9DQP7"/>
<dbReference type="RefSeq" id="XP_008723040.1">
    <property type="nucleotide sequence ID" value="XM_008724818.1"/>
</dbReference>
<organism evidence="5 6">
    <name type="scientific">Cladophialophora carrionii CBS 160.54</name>
    <dbReference type="NCBI Taxonomy" id="1279043"/>
    <lineage>
        <taxon>Eukaryota</taxon>
        <taxon>Fungi</taxon>
        <taxon>Dikarya</taxon>
        <taxon>Ascomycota</taxon>
        <taxon>Pezizomycotina</taxon>
        <taxon>Eurotiomycetes</taxon>
        <taxon>Chaetothyriomycetidae</taxon>
        <taxon>Chaetothyriales</taxon>
        <taxon>Herpotrichiellaceae</taxon>
        <taxon>Cladophialophora</taxon>
    </lineage>
</organism>
<evidence type="ECO:0000259" key="4">
    <source>
        <dbReference type="Pfam" id="PF00561"/>
    </source>
</evidence>